<dbReference type="EC" id="4.1.1.52" evidence="5"/>
<keyword evidence="1" id="KW-0479">Metal-binding</keyword>
<dbReference type="Pfam" id="PF04909">
    <property type="entry name" value="Amidohydro_2"/>
    <property type="match status" value="1"/>
</dbReference>
<accession>A0ABP3YNX4</accession>
<evidence type="ECO:0000313" key="8">
    <source>
        <dbReference type="Proteomes" id="UP001499967"/>
    </source>
</evidence>
<dbReference type="PANTHER" id="PTHR21240">
    <property type="entry name" value="2-AMINO-3-CARBOXYLMUCONATE-6-SEMIALDEHYDE DECARBOXYLASE"/>
    <property type="match status" value="1"/>
</dbReference>
<dbReference type="EMBL" id="BAAAHP010000164">
    <property type="protein sequence ID" value="GAA0895938.1"/>
    <property type="molecule type" value="Genomic_DNA"/>
</dbReference>
<name>A0ABP3YNX4_9PSEU</name>
<comment type="catalytic activity">
    <reaction evidence="4">
        <text>6-methylsalicylate + H(+) = 3-methylphenol + CO2</text>
        <dbReference type="Rhea" id="RHEA:23112"/>
        <dbReference type="ChEBI" id="CHEBI:15378"/>
        <dbReference type="ChEBI" id="CHEBI:16526"/>
        <dbReference type="ChEBI" id="CHEBI:17231"/>
        <dbReference type="ChEBI" id="CHEBI:36658"/>
        <dbReference type="EC" id="4.1.1.52"/>
    </reaction>
    <physiologicalReaction direction="left-to-right" evidence="4">
        <dbReference type="Rhea" id="RHEA:23113"/>
    </physiologicalReaction>
</comment>
<dbReference type="InterPro" id="IPR032466">
    <property type="entry name" value="Metal_Hydrolase"/>
</dbReference>
<reference evidence="8" key="1">
    <citation type="journal article" date="2019" name="Int. J. Syst. Evol. Microbiol.">
        <title>The Global Catalogue of Microorganisms (GCM) 10K type strain sequencing project: providing services to taxonomists for standard genome sequencing and annotation.</title>
        <authorList>
            <consortium name="The Broad Institute Genomics Platform"/>
            <consortium name="The Broad Institute Genome Sequencing Center for Infectious Disease"/>
            <person name="Wu L."/>
            <person name="Ma J."/>
        </authorList>
    </citation>
    <scope>NUCLEOTIDE SEQUENCE [LARGE SCALE GENOMIC DNA]</scope>
    <source>
        <strain evidence="8">JCM 11117</strain>
    </source>
</reference>
<comment type="caution">
    <text evidence="7">The sequence shown here is derived from an EMBL/GenBank/DDBJ whole genome shotgun (WGS) entry which is preliminary data.</text>
</comment>
<evidence type="ECO:0000259" key="6">
    <source>
        <dbReference type="Pfam" id="PF04909"/>
    </source>
</evidence>
<evidence type="ECO:0000256" key="1">
    <source>
        <dbReference type="ARBA" id="ARBA00022723"/>
    </source>
</evidence>
<evidence type="ECO:0000256" key="3">
    <source>
        <dbReference type="ARBA" id="ARBA00023239"/>
    </source>
</evidence>
<evidence type="ECO:0000256" key="5">
    <source>
        <dbReference type="ARBA" id="ARBA00038889"/>
    </source>
</evidence>
<dbReference type="Gene3D" id="3.20.20.140">
    <property type="entry name" value="Metal-dependent hydrolases"/>
    <property type="match status" value="1"/>
</dbReference>
<evidence type="ECO:0000256" key="4">
    <source>
        <dbReference type="ARBA" id="ARBA00036832"/>
    </source>
</evidence>
<feature type="domain" description="Amidohydrolase-related" evidence="6">
    <location>
        <begin position="11"/>
        <end position="278"/>
    </location>
</feature>
<dbReference type="Proteomes" id="UP001499967">
    <property type="component" value="Unassembled WGS sequence"/>
</dbReference>
<evidence type="ECO:0000313" key="7">
    <source>
        <dbReference type="EMBL" id="GAA0895938.1"/>
    </source>
</evidence>
<keyword evidence="3" id="KW-0456">Lyase</keyword>
<dbReference type="RefSeq" id="WP_343944334.1">
    <property type="nucleotide sequence ID" value="NZ_BAAAHP010000164.1"/>
</dbReference>
<protein>
    <recommendedName>
        <fullName evidence="5">6-methylsalicylate decarboxylase</fullName>
        <ecNumber evidence="5">4.1.1.52</ecNumber>
    </recommendedName>
</protein>
<keyword evidence="2" id="KW-0862">Zinc</keyword>
<proteinExistence type="predicted"/>
<evidence type="ECO:0000256" key="2">
    <source>
        <dbReference type="ARBA" id="ARBA00022833"/>
    </source>
</evidence>
<dbReference type="PANTHER" id="PTHR21240:SF29">
    <property type="entry name" value="AMIDOHYDROLASE-RELATED DOMAIN-CONTAINING PROTEIN"/>
    <property type="match status" value="1"/>
</dbReference>
<organism evidence="7 8">
    <name type="scientific">Pseudonocardia zijingensis</name>
    <dbReference type="NCBI Taxonomy" id="153376"/>
    <lineage>
        <taxon>Bacteria</taxon>
        <taxon>Bacillati</taxon>
        <taxon>Actinomycetota</taxon>
        <taxon>Actinomycetes</taxon>
        <taxon>Pseudonocardiales</taxon>
        <taxon>Pseudonocardiaceae</taxon>
        <taxon>Pseudonocardia</taxon>
    </lineage>
</organism>
<dbReference type="InterPro" id="IPR032465">
    <property type="entry name" value="ACMSD"/>
</dbReference>
<keyword evidence="8" id="KW-1185">Reference proteome</keyword>
<dbReference type="InterPro" id="IPR006680">
    <property type="entry name" value="Amidohydro-rel"/>
</dbReference>
<dbReference type="SUPFAM" id="SSF51556">
    <property type="entry name" value="Metallo-dependent hydrolases"/>
    <property type="match status" value="1"/>
</dbReference>
<sequence length="302" mass="32589">MSAAGHRCGGIDVHHHAITERYRERMRSRAGVAGIPAIPEWSAESALAWLDAVGIERALLSPAARGFGAGEVDEVVDFARAAHDDLLGLRERHPERFGVLAPLPLPALEEALAHAERALRHDGADGIALLTQYAGQHVGRPEWDDLLAVLDDHGALVHVHPTAPAGAPLRDLQGPHLVEYVFDTTRVAVLLARRHVFTRFPRIRWIFAHGGGTLPYVAERLDDPPGTVDGGDRFADLLRVSCFDTALLGRPALAALAEFAGADRIVFGSDAPFIHGDRIKNLMHIQDLIRLGGATTPSDGGR</sequence>
<gene>
    <name evidence="7" type="ORF">GCM10009559_53330</name>
</gene>